<evidence type="ECO:0000256" key="10">
    <source>
        <dbReference type="ARBA" id="ARBA00023192"/>
    </source>
</evidence>
<keyword evidence="6 11" id="KW-0812">Transmembrane</keyword>
<dbReference type="GO" id="GO:0009675">
    <property type="term" value="F:high-affinity sulfate:proton symporter activity"/>
    <property type="evidence" value="ECO:0007669"/>
    <property type="project" value="TreeGrafter"/>
</dbReference>
<feature type="transmembrane region" description="Helical" evidence="11">
    <location>
        <begin position="193"/>
        <end position="224"/>
    </location>
</feature>
<sequence length="231" mass="25623">MNTLACLAEAFAWLIRPGIRRFILLPLAVNITLFAAGSYAAFHYSDALVESLLPGWLAWLHWLLYPLLAVALLILTYYSFSLMANLIAAPFNSLLAAAVEKAERGDPSPPATPLWRDILMSLIQELHKLLYFLALALPTLILALILPPLAPVLWFLYTAWCAALQYLDYPMANNAVPFRAQRARLRQNRADTLACGGAISLLTTVPVLNLVAMPVGVIAATLYWCRHLRQP</sequence>
<keyword evidence="7 11" id="KW-1133">Transmembrane helix</keyword>
<keyword evidence="13" id="KW-1185">Reference proteome</keyword>
<feature type="transmembrane region" description="Helical" evidence="11">
    <location>
        <begin position="62"/>
        <end position="80"/>
    </location>
</feature>
<feature type="transmembrane region" description="Helical" evidence="11">
    <location>
        <begin position="129"/>
        <end position="146"/>
    </location>
</feature>
<keyword evidence="10" id="KW-0198">Cysteine biosynthesis</keyword>
<dbReference type="GO" id="GO:0005886">
    <property type="term" value="C:plasma membrane"/>
    <property type="evidence" value="ECO:0007669"/>
    <property type="project" value="TreeGrafter"/>
</dbReference>
<evidence type="ECO:0000256" key="3">
    <source>
        <dbReference type="ARBA" id="ARBA00022475"/>
    </source>
</evidence>
<evidence type="ECO:0000256" key="8">
    <source>
        <dbReference type="ARBA" id="ARBA00023032"/>
    </source>
</evidence>
<name>C8NCZ3_CARH6</name>
<evidence type="ECO:0000256" key="4">
    <source>
        <dbReference type="ARBA" id="ARBA00022519"/>
    </source>
</evidence>
<comment type="caution">
    <text evidence="12">The sequence shown here is derived from an EMBL/GenBank/DDBJ whole genome shotgun (WGS) entry which is preliminary data.</text>
</comment>
<dbReference type="RefSeq" id="WP_004143029.1">
    <property type="nucleotide sequence ID" value="NZ_GG694029.1"/>
</dbReference>
<reference evidence="12 13" key="1">
    <citation type="submission" date="2009-08" db="EMBL/GenBank/DDBJ databases">
        <authorList>
            <person name="Qin X."/>
            <person name="Bachman B."/>
            <person name="Battles P."/>
            <person name="Bell A."/>
            <person name="Bess C."/>
            <person name="Bickham C."/>
            <person name="Chaboub L."/>
            <person name="Chen D."/>
            <person name="Coyle M."/>
            <person name="Deiros D.R."/>
            <person name="Dinh H."/>
            <person name="Forbes L."/>
            <person name="Fowler G."/>
            <person name="Francisco L."/>
            <person name="Fu Q."/>
            <person name="Gubbala S."/>
            <person name="Hale W."/>
            <person name="Han Y."/>
            <person name="Hemphill L."/>
            <person name="Highlander S.K."/>
            <person name="Hirani K."/>
            <person name="Hogues M."/>
            <person name="Jackson L."/>
            <person name="Jakkamsetti A."/>
            <person name="Javaid M."/>
            <person name="Jiang H."/>
            <person name="Korchina V."/>
            <person name="Kovar C."/>
            <person name="Lara F."/>
            <person name="Lee S."/>
            <person name="Mata R."/>
            <person name="Mathew T."/>
            <person name="Moen C."/>
            <person name="Morales K."/>
            <person name="Munidasa M."/>
            <person name="Nazareth L."/>
            <person name="Ngo R."/>
            <person name="Nguyen L."/>
            <person name="Okwuonu G."/>
            <person name="Ongeri F."/>
            <person name="Patil S."/>
            <person name="Petrosino J."/>
            <person name="Pham C."/>
            <person name="Pham P."/>
            <person name="Pu L.-L."/>
            <person name="Puazo M."/>
            <person name="Raj R."/>
            <person name="Reid J."/>
            <person name="Rouhana J."/>
            <person name="Saada N."/>
            <person name="Shang Y."/>
            <person name="Simmons D."/>
            <person name="Thornton R."/>
            <person name="Warren J."/>
            <person name="Weissenberger G."/>
            <person name="Zhang J."/>
            <person name="Zhang L."/>
            <person name="Zhou C."/>
            <person name="Zhu D."/>
            <person name="Muzny D."/>
            <person name="Worley K."/>
            <person name="Gibbs R."/>
        </authorList>
    </citation>
    <scope>NUCLEOTIDE SEQUENCE [LARGE SCALE GENOMIC DNA]</scope>
    <source>
        <strain evidence="13">ATCC 15826 / DSM 8339 / NCTC 10426 / 6573</strain>
    </source>
</reference>
<dbReference type="GO" id="GO:0000103">
    <property type="term" value="P:sulfate assimilation"/>
    <property type="evidence" value="ECO:0007669"/>
    <property type="project" value="TreeGrafter"/>
</dbReference>
<dbReference type="GeneID" id="84790678"/>
<dbReference type="HOGENOM" id="CLU_070331_1_0_6"/>
<keyword evidence="9 11" id="KW-0472">Membrane</keyword>
<evidence type="ECO:0000256" key="6">
    <source>
        <dbReference type="ARBA" id="ARBA00022692"/>
    </source>
</evidence>
<proteinExistence type="predicted"/>
<dbReference type="Pfam" id="PF07264">
    <property type="entry name" value="EI24"/>
    <property type="match status" value="1"/>
</dbReference>
<dbReference type="EMBL" id="ACKY01000129">
    <property type="protein sequence ID" value="EEV87513.1"/>
    <property type="molecule type" value="Genomic_DNA"/>
</dbReference>
<evidence type="ECO:0000313" key="12">
    <source>
        <dbReference type="EMBL" id="EEV87513.1"/>
    </source>
</evidence>
<evidence type="ECO:0000256" key="7">
    <source>
        <dbReference type="ARBA" id="ARBA00022989"/>
    </source>
</evidence>
<feature type="transmembrane region" description="Helical" evidence="11">
    <location>
        <begin position="22"/>
        <end position="42"/>
    </location>
</feature>
<protein>
    <submittedName>
        <fullName evidence="12">Putative sulfate transport protein CysZ</fullName>
    </submittedName>
</protein>
<evidence type="ECO:0000256" key="5">
    <source>
        <dbReference type="ARBA" id="ARBA00022605"/>
    </source>
</evidence>
<keyword evidence="5" id="KW-0028">Amino-acid biosynthesis</keyword>
<evidence type="ECO:0000256" key="11">
    <source>
        <dbReference type="SAM" id="Phobius"/>
    </source>
</evidence>
<dbReference type="GO" id="GO:0019344">
    <property type="term" value="P:cysteine biosynthetic process"/>
    <property type="evidence" value="ECO:0007669"/>
    <property type="project" value="UniProtKB-KW"/>
</dbReference>
<evidence type="ECO:0000256" key="2">
    <source>
        <dbReference type="ARBA" id="ARBA00022448"/>
    </source>
</evidence>
<keyword evidence="3" id="KW-1003">Cell membrane</keyword>
<comment type="subcellular location">
    <subcellularLocation>
        <location evidence="1">Membrane</location>
        <topology evidence="1">Multi-pass membrane protein</topology>
    </subcellularLocation>
</comment>
<accession>C8NCZ3</accession>
<dbReference type="InterPro" id="IPR050480">
    <property type="entry name" value="CysZ-like"/>
</dbReference>
<keyword evidence="8" id="KW-0764">Sulfate transport</keyword>
<dbReference type="Proteomes" id="UP000004870">
    <property type="component" value="Unassembled WGS sequence"/>
</dbReference>
<dbReference type="PANTHER" id="PTHR37468:SF1">
    <property type="entry name" value="SULFATE TRANSPORTER CYSZ"/>
    <property type="match status" value="1"/>
</dbReference>
<dbReference type="InterPro" id="IPR059112">
    <property type="entry name" value="CysZ/EI24"/>
</dbReference>
<gene>
    <name evidence="12" type="primary">cysZ</name>
    <name evidence="12" type="ORF">HMPREF0198_2371</name>
</gene>
<organism evidence="12 13">
    <name type="scientific">Cardiobacterium hominis (strain ATCC 15826 / DSM 8339 / NCTC 10426 / 6573)</name>
    <dbReference type="NCBI Taxonomy" id="638300"/>
    <lineage>
        <taxon>Bacteria</taxon>
        <taxon>Pseudomonadati</taxon>
        <taxon>Pseudomonadota</taxon>
        <taxon>Gammaproteobacteria</taxon>
        <taxon>Cardiobacteriales</taxon>
        <taxon>Cardiobacteriaceae</taxon>
        <taxon>Cardiobacterium</taxon>
    </lineage>
</organism>
<dbReference type="OrthoDB" id="5292355at2"/>
<evidence type="ECO:0000313" key="13">
    <source>
        <dbReference type="Proteomes" id="UP000004870"/>
    </source>
</evidence>
<keyword evidence="4" id="KW-0997">Cell inner membrane</keyword>
<dbReference type="PANTHER" id="PTHR37468">
    <property type="entry name" value="SULFATE TRANSPORTER CYSZ"/>
    <property type="match status" value="1"/>
</dbReference>
<dbReference type="STRING" id="2718.CHUV0807_1363"/>
<evidence type="ECO:0000256" key="9">
    <source>
        <dbReference type="ARBA" id="ARBA00023136"/>
    </source>
</evidence>
<keyword evidence="2" id="KW-0813">Transport</keyword>
<evidence type="ECO:0000256" key="1">
    <source>
        <dbReference type="ARBA" id="ARBA00004141"/>
    </source>
</evidence>
<dbReference type="NCBIfam" id="NF003433">
    <property type="entry name" value="PRK04949.1"/>
    <property type="match status" value="1"/>
</dbReference>
<dbReference type="AlphaFoldDB" id="C8NCZ3"/>